<dbReference type="RefSeq" id="WP_092457401.1">
    <property type="nucleotide sequence ID" value="NZ_FOJI01000021.1"/>
</dbReference>
<name>A0A1I0RQU0_9FIRM</name>
<dbReference type="EMBL" id="FOJI01000021">
    <property type="protein sequence ID" value="SEW43602.1"/>
    <property type="molecule type" value="Genomic_DNA"/>
</dbReference>
<accession>A0A1I0RQU0</accession>
<gene>
    <name evidence="1" type="ORF">SAMN05421659_12127</name>
</gene>
<evidence type="ECO:0000313" key="2">
    <source>
        <dbReference type="Proteomes" id="UP000199701"/>
    </source>
</evidence>
<organism evidence="1 2">
    <name type="scientific">[Clostridium] fimetarium</name>
    <dbReference type="NCBI Taxonomy" id="99656"/>
    <lineage>
        <taxon>Bacteria</taxon>
        <taxon>Bacillati</taxon>
        <taxon>Bacillota</taxon>
        <taxon>Clostridia</taxon>
        <taxon>Lachnospirales</taxon>
        <taxon>Lachnospiraceae</taxon>
    </lineage>
</organism>
<reference evidence="1 2" key="1">
    <citation type="submission" date="2016-10" db="EMBL/GenBank/DDBJ databases">
        <authorList>
            <person name="de Groot N.N."/>
        </authorList>
    </citation>
    <scope>NUCLEOTIDE SEQUENCE [LARGE SCALE GENOMIC DNA]</scope>
    <source>
        <strain evidence="1 2">DSM 9179</strain>
    </source>
</reference>
<sequence>MEISKWDIKDGNKYKDIKLNNISLKLKIIKEGVSDIKGLKILYNNGTVVEFKFEKFLLNSYLKKASNFIVNSKESYIASYNKLDFDLKNISENKFKFNEINLNSPDIILENSQYSINNNYIKNLNNIDVDPNDIIDFKLEIDMNRLPVDLLFIRPYISYTLDNITYYEPITFGCIIGLPISDDKMDKIYNNYIQFSEIAGG</sequence>
<evidence type="ECO:0000313" key="1">
    <source>
        <dbReference type="EMBL" id="SEW43602.1"/>
    </source>
</evidence>
<keyword evidence="2" id="KW-1185">Reference proteome</keyword>
<proteinExistence type="predicted"/>
<protein>
    <submittedName>
        <fullName evidence="1">Uncharacterized protein</fullName>
    </submittedName>
</protein>
<dbReference type="OrthoDB" id="2831350at2"/>
<dbReference type="AlphaFoldDB" id="A0A1I0RQU0"/>
<dbReference type="Proteomes" id="UP000199701">
    <property type="component" value="Unassembled WGS sequence"/>
</dbReference>